<name>A0ABV7WQD3_9GAMM</name>
<dbReference type="HAMAP" id="MF_00768">
    <property type="entry name" value="HTH_type_BetI"/>
    <property type="match status" value="1"/>
</dbReference>
<dbReference type="PANTHER" id="PTHR30055">
    <property type="entry name" value="HTH-TYPE TRANSCRIPTIONAL REGULATOR RUTR"/>
    <property type="match status" value="1"/>
</dbReference>
<keyword evidence="11" id="KW-1185">Reference proteome</keyword>
<evidence type="ECO:0000256" key="4">
    <source>
        <dbReference type="ARBA" id="ARBA00023125"/>
    </source>
</evidence>
<reference evidence="11" key="1">
    <citation type="journal article" date="2019" name="Int. J. Syst. Evol. Microbiol.">
        <title>The Global Catalogue of Microorganisms (GCM) 10K type strain sequencing project: providing services to taxonomists for standard genome sequencing and annotation.</title>
        <authorList>
            <consortium name="The Broad Institute Genomics Platform"/>
            <consortium name="The Broad Institute Genome Sequencing Center for Infectious Disease"/>
            <person name="Wu L."/>
            <person name="Ma J."/>
        </authorList>
    </citation>
    <scope>NUCLEOTIDE SEQUENCE [LARGE SCALE GENOMIC DNA]</scope>
    <source>
        <strain evidence="11">CECT 8288</strain>
    </source>
</reference>
<dbReference type="InterPro" id="IPR023772">
    <property type="entry name" value="DNA-bd_HTH_TetR-type_CS"/>
</dbReference>
<dbReference type="Pfam" id="PF00440">
    <property type="entry name" value="TetR_N"/>
    <property type="match status" value="1"/>
</dbReference>
<evidence type="ECO:0000256" key="3">
    <source>
        <dbReference type="ARBA" id="ARBA00023015"/>
    </source>
</evidence>
<keyword evidence="2 7" id="KW-0678">Repressor</keyword>
<evidence type="ECO:0000256" key="8">
    <source>
        <dbReference type="PROSITE-ProRule" id="PRU00335"/>
    </source>
</evidence>
<gene>
    <name evidence="7 10" type="primary">betI</name>
    <name evidence="10" type="ORF">ACFOND_02700</name>
</gene>
<dbReference type="PANTHER" id="PTHR30055:SF234">
    <property type="entry name" value="HTH-TYPE TRANSCRIPTIONAL REGULATOR BETI"/>
    <property type="match status" value="1"/>
</dbReference>
<proteinExistence type="inferred from homology"/>
<dbReference type="InterPro" id="IPR050109">
    <property type="entry name" value="HTH-type_TetR-like_transc_reg"/>
</dbReference>
<evidence type="ECO:0000256" key="2">
    <source>
        <dbReference type="ARBA" id="ARBA00022491"/>
    </source>
</evidence>
<dbReference type="PROSITE" id="PS01081">
    <property type="entry name" value="HTH_TETR_1"/>
    <property type="match status" value="1"/>
</dbReference>
<dbReference type="EMBL" id="JBHRYN010000005">
    <property type="protein sequence ID" value="MFC3700534.1"/>
    <property type="molecule type" value="Genomic_DNA"/>
</dbReference>
<keyword evidence="4 7" id="KW-0238">DNA-binding</keyword>
<dbReference type="Pfam" id="PF13977">
    <property type="entry name" value="TetR_C_6"/>
    <property type="match status" value="1"/>
</dbReference>
<dbReference type="SUPFAM" id="SSF48498">
    <property type="entry name" value="Tetracyclin repressor-like, C-terminal domain"/>
    <property type="match status" value="1"/>
</dbReference>
<protein>
    <recommendedName>
        <fullName evidence="7">HTH-type transcriptional regulator BetI</fullName>
    </recommendedName>
</protein>
<dbReference type="RefSeq" id="WP_377362130.1">
    <property type="nucleotide sequence ID" value="NZ_JBHRYN010000005.1"/>
</dbReference>
<feature type="domain" description="HTH tetR-type" evidence="9">
    <location>
        <begin position="8"/>
        <end position="68"/>
    </location>
</feature>
<accession>A0ABV7WQD3</accession>
<comment type="function">
    <text evidence="6">Repressor involved in the biosynthesis of the osmoprotectant glycine betaine. It represses transcription of the choline transporter BetT and the genes of BetAB involved in the synthesis of glycine betaine.</text>
</comment>
<keyword evidence="5 7" id="KW-0804">Transcription</keyword>
<organism evidence="10 11">
    <name type="scientific">Reinekea marina</name>
    <dbReference type="NCBI Taxonomy" id="1310421"/>
    <lineage>
        <taxon>Bacteria</taxon>
        <taxon>Pseudomonadati</taxon>
        <taxon>Pseudomonadota</taxon>
        <taxon>Gammaproteobacteria</taxon>
        <taxon>Oceanospirillales</taxon>
        <taxon>Saccharospirillaceae</taxon>
        <taxon>Reinekea</taxon>
    </lineage>
</organism>
<evidence type="ECO:0000256" key="7">
    <source>
        <dbReference type="HAMAP-Rule" id="MF_00768"/>
    </source>
</evidence>
<evidence type="ECO:0000256" key="6">
    <source>
        <dbReference type="ARBA" id="ARBA00024936"/>
    </source>
</evidence>
<dbReference type="SUPFAM" id="SSF46689">
    <property type="entry name" value="Homeodomain-like"/>
    <property type="match status" value="1"/>
</dbReference>
<dbReference type="Gene3D" id="1.10.357.10">
    <property type="entry name" value="Tetracycline Repressor, domain 2"/>
    <property type="match status" value="1"/>
</dbReference>
<dbReference type="InterPro" id="IPR001647">
    <property type="entry name" value="HTH_TetR"/>
</dbReference>
<dbReference type="NCBIfam" id="TIGR03384">
    <property type="entry name" value="betaine_BetI"/>
    <property type="match status" value="1"/>
</dbReference>
<feature type="DNA-binding region" description="H-T-H motif" evidence="7 8">
    <location>
        <begin position="31"/>
        <end position="50"/>
    </location>
</feature>
<evidence type="ECO:0000313" key="11">
    <source>
        <dbReference type="Proteomes" id="UP001595710"/>
    </source>
</evidence>
<evidence type="ECO:0000256" key="1">
    <source>
        <dbReference type="ARBA" id="ARBA00004719"/>
    </source>
</evidence>
<dbReference type="InterPro" id="IPR039538">
    <property type="entry name" value="BetI_C"/>
</dbReference>
<comment type="pathway">
    <text evidence="1 7">Amine and polyamine biosynthesis; betaine biosynthesis via choline pathway [regulation].</text>
</comment>
<comment type="function">
    <text evidence="7">Repressor involved in choline regulation of the bet genes.</text>
</comment>
<dbReference type="InterPro" id="IPR017757">
    <property type="entry name" value="Tscrpt_rep_BetI"/>
</dbReference>
<dbReference type="InterPro" id="IPR009057">
    <property type="entry name" value="Homeodomain-like_sf"/>
</dbReference>
<dbReference type="Proteomes" id="UP001595710">
    <property type="component" value="Unassembled WGS sequence"/>
</dbReference>
<comment type="caution">
    <text evidence="10">The sequence shown here is derived from an EMBL/GenBank/DDBJ whole genome shotgun (WGS) entry which is preliminary data.</text>
</comment>
<evidence type="ECO:0000259" key="9">
    <source>
        <dbReference type="PROSITE" id="PS50977"/>
    </source>
</evidence>
<evidence type="ECO:0000256" key="5">
    <source>
        <dbReference type="ARBA" id="ARBA00023163"/>
    </source>
</evidence>
<dbReference type="PROSITE" id="PS50977">
    <property type="entry name" value="HTH_TETR_2"/>
    <property type="match status" value="1"/>
</dbReference>
<sequence length="205" mass="23115">MPKVGMKPLRESQLIEATLLSVEQYGFNKTTINSIAKIAGVSTGIINHYFGGKQGLLEATVRFLLQSLHDELMKELRKIDNKDPVKRLEAIVKANFAQVQTADKSSKTWLAFWTQAMHDEQFSALQQVNERRLLSNLRYSFKQLLPSDQVEQAAQTTAALIDGLWLRRALSKQPISIEASADYCIKYIHSLINPQLLQTDEVANA</sequence>
<evidence type="ECO:0000313" key="10">
    <source>
        <dbReference type="EMBL" id="MFC3700534.1"/>
    </source>
</evidence>
<keyword evidence="3 7" id="KW-0805">Transcription regulation</keyword>
<dbReference type="NCBIfam" id="NF001978">
    <property type="entry name" value="PRK00767.1"/>
    <property type="match status" value="1"/>
</dbReference>
<dbReference type="InterPro" id="IPR036271">
    <property type="entry name" value="Tet_transcr_reg_TetR-rel_C_sf"/>
</dbReference>